<keyword evidence="2" id="KW-1185">Reference proteome</keyword>
<dbReference type="AlphaFoldDB" id="A0A1N7FIK1"/>
<accession>A0A1N7FIK1</accession>
<dbReference type="RefSeq" id="WP_076433750.1">
    <property type="nucleotide sequence ID" value="NZ_FTNO01000009.1"/>
</dbReference>
<dbReference type="EMBL" id="FTNO01000009">
    <property type="protein sequence ID" value="SIS00179.1"/>
    <property type="molecule type" value="Genomic_DNA"/>
</dbReference>
<evidence type="ECO:0000313" key="1">
    <source>
        <dbReference type="EMBL" id="SIS00179.1"/>
    </source>
</evidence>
<evidence type="ECO:0000313" key="2">
    <source>
        <dbReference type="Proteomes" id="UP000186914"/>
    </source>
</evidence>
<dbReference type="Proteomes" id="UP000186914">
    <property type="component" value="Unassembled WGS sequence"/>
</dbReference>
<reference evidence="2" key="1">
    <citation type="submission" date="2017-01" db="EMBL/GenBank/DDBJ databases">
        <authorList>
            <person name="Varghese N."/>
            <person name="Submissions S."/>
        </authorList>
    </citation>
    <scope>NUCLEOTIDE SEQUENCE [LARGE SCALE GENOMIC DNA]</scope>
    <source>
        <strain evidence="2">CGMCC 1.7737</strain>
    </source>
</reference>
<proteinExistence type="predicted"/>
<gene>
    <name evidence="1" type="ORF">SAMN05421858_5102</name>
</gene>
<name>A0A1N7FIK1_9EURY</name>
<sequence>MSKEQTQTPTVAPNPTIDCRKAIFNRLDVTNLPREVLIESVVGGENYGQDFVERQLNELRKVGEIYTVPMDGGEWLEVRRT</sequence>
<organism evidence="1 2">
    <name type="scientific">Haladaptatus litoreus</name>
    <dbReference type="NCBI Taxonomy" id="553468"/>
    <lineage>
        <taxon>Archaea</taxon>
        <taxon>Methanobacteriati</taxon>
        <taxon>Methanobacteriota</taxon>
        <taxon>Stenosarchaea group</taxon>
        <taxon>Halobacteria</taxon>
        <taxon>Halobacteriales</taxon>
        <taxon>Haladaptataceae</taxon>
        <taxon>Haladaptatus</taxon>
    </lineage>
</organism>
<protein>
    <submittedName>
        <fullName evidence="1">Uncharacterized protein</fullName>
    </submittedName>
</protein>